<dbReference type="Proteomes" id="UP001149090">
    <property type="component" value="Unassembled WGS sequence"/>
</dbReference>
<proteinExistence type="predicted"/>
<evidence type="ECO:0000313" key="2">
    <source>
        <dbReference type="EMBL" id="KAJ5066578.1"/>
    </source>
</evidence>
<evidence type="ECO:0000313" key="3">
    <source>
        <dbReference type="Proteomes" id="UP001149090"/>
    </source>
</evidence>
<protein>
    <submittedName>
        <fullName evidence="2">Paired immunoglobulin-like type 2 receptor</fullName>
    </submittedName>
</protein>
<accession>A0A9Q0L7P2</accession>
<dbReference type="AlphaFoldDB" id="A0A9Q0L7P2"/>
<keyword evidence="1" id="KW-1133">Transmembrane helix</keyword>
<name>A0A9Q0L7P2_ANAIG</name>
<sequence length="127" mass="13940">MDFCNWNSLILSSGLKAYSFTFNSISVCLTTLFNYYLIPSGLNGGEYYEISVQQSSTLNCLNNEYSGINSTTSITTLSPYQPTQTTDNSNNSNTTTAITVGILVPIIAILIIIIGILLYKKTTRKTI</sequence>
<keyword evidence="3" id="KW-1185">Reference proteome</keyword>
<reference evidence="2" key="1">
    <citation type="submission" date="2022-10" db="EMBL/GenBank/DDBJ databases">
        <title>Novel sulphate-reducing endosymbionts in the free-living metamonad Anaeramoeba.</title>
        <authorList>
            <person name="Jerlstrom-Hultqvist J."/>
            <person name="Cepicka I."/>
            <person name="Gallot-Lavallee L."/>
            <person name="Salas-Leiva D."/>
            <person name="Curtis B.A."/>
            <person name="Zahonova K."/>
            <person name="Pipaliya S."/>
            <person name="Dacks J."/>
            <person name="Roger A.J."/>
        </authorList>
    </citation>
    <scope>NUCLEOTIDE SEQUENCE</scope>
    <source>
        <strain evidence="2">BMAN</strain>
    </source>
</reference>
<dbReference type="EMBL" id="JAPDFW010000140">
    <property type="protein sequence ID" value="KAJ5066578.1"/>
    <property type="molecule type" value="Genomic_DNA"/>
</dbReference>
<evidence type="ECO:0000256" key="1">
    <source>
        <dbReference type="SAM" id="Phobius"/>
    </source>
</evidence>
<feature type="transmembrane region" description="Helical" evidence="1">
    <location>
        <begin position="20"/>
        <end position="38"/>
    </location>
</feature>
<organism evidence="2 3">
    <name type="scientific">Anaeramoeba ignava</name>
    <name type="common">Anaerobic marine amoeba</name>
    <dbReference type="NCBI Taxonomy" id="1746090"/>
    <lineage>
        <taxon>Eukaryota</taxon>
        <taxon>Metamonada</taxon>
        <taxon>Anaeramoebidae</taxon>
        <taxon>Anaeramoeba</taxon>
    </lineage>
</organism>
<feature type="transmembrane region" description="Helical" evidence="1">
    <location>
        <begin position="97"/>
        <end position="119"/>
    </location>
</feature>
<comment type="caution">
    <text evidence="2">The sequence shown here is derived from an EMBL/GenBank/DDBJ whole genome shotgun (WGS) entry which is preliminary data.</text>
</comment>
<keyword evidence="1" id="KW-0812">Transmembrane</keyword>
<keyword evidence="1" id="KW-0472">Membrane</keyword>
<keyword evidence="2" id="KW-0675">Receptor</keyword>
<gene>
    <name evidence="2" type="ORF">M0811_13515</name>
</gene>